<dbReference type="Pfam" id="PF08534">
    <property type="entry name" value="Redoxin"/>
    <property type="match status" value="1"/>
</dbReference>
<accession>A0A381PE15</accession>
<sequence length="101" mass="11766">MDVLSELIQEYDDKVSVILINTDDPGKVSKVKSFVNSKKYLKGDIYHVVMDYNQKLSRRFNAQPIPLSFIVDNNNIVYRKRGFIPGDEHIFKKELDAIFNQ</sequence>
<evidence type="ECO:0000259" key="1">
    <source>
        <dbReference type="Pfam" id="PF08534"/>
    </source>
</evidence>
<reference evidence="2" key="1">
    <citation type="submission" date="2018-05" db="EMBL/GenBank/DDBJ databases">
        <authorList>
            <person name="Lanie J.A."/>
            <person name="Ng W.-L."/>
            <person name="Kazmierczak K.M."/>
            <person name="Andrzejewski T.M."/>
            <person name="Davidsen T.M."/>
            <person name="Wayne K.J."/>
            <person name="Tettelin H."/>
            <person name="Glass J.I."/>
            <person name="Rusch D."/>
            <person name="Podicherti R."/>
            <person name="Tsui H.-C.T."/>
            <person name="Winkler M.E."/>
        </authorList>
    </citation>
    <scope>NUCLEOTIDE SEQUENCE</scope>
</reference>
<dbReference type="SUPFAM" id="SSF52833">
    <property type="entry name" value="Thioredoxin-like"/>
    <property type="match status" value="1"/>
</dbReference>
<dbReference type="InterPro" id="IPR013740">
    <property type="entry name" value="Redoxin"/>
</dbReference>
<dbReference type="Gene3D" id="3.40.30.10">
    <property type="entry name" value="Glutaredoxin"/>
    <property type="match status" value="1"/>
</dbReference>
<feature type="domain" description="Redoxin" evidence="1">
    <location>
        <begin position="4"/>
        <end position="89"/>
    </location>
</feature>
<dbReference type="GO" id="GO:0016491">
    <property type="term" value="F:oxidoreductase activity"/>
    <property type="evidence" value="ECO:0007669"/>
    <property type="project" value="InterPro"/>
</dbReference>
<dbReference type="EMBL" id="UINC01000952">
    <property type="protein sequence ID" value="SUZ65170.1"/>
    <property type="molecule type" value="Genomic_DNA"/>
</dbReference>
<name>A0A381PE15_9ZZZZ</name>
<protein>
    <recommendedName>
        <fullName evidence="1">Redoxin domain-containing protein</fullName>
    </recommendedName>
</protein>
<dbReference type="AlphaFoldDB" id="A0A381PE15"/>
<proteinExistence type="predicted"/>
<evidence type="ECO:0000313" key="2">
    <source>
        <dbReference type="EMBL" id="SUZ65170.1"/>
    </source>
</evidence>
<dbReference type="InterPro" id="IPR036249">
    <property type="entry name" value="Thioredoxin-like_sf"/>
</dbReference>
<organism evidence="2">
    <name type="scientific">marine metagenome</name>
    <dbReference type="NCBI Taxonomy" id="408172"/>
    <lineage>
        <taxon>unclassified sequences</taxon>
        <taxon>metagenomes</taxon>
        <taxon>ecological metagenomes</taxon>
    </lineage>
</organism>
<dbReference type="CDD" id="cd02966">
    <property type="entry name" value="TlpA_like_family"/>
    <property type="match status" value="1"/>
</dbReference>
<gene>
    <name evidence="2" type="ORF">METZ01_LOCUS18024</name>
</gene>